<protein>
    <submittedName>
        <fullName evidence="4">Putative hydrolase</fullName>
    </submittedName>
</protein>
<accession>A0A0B3S0M7</accession>
<proteinExistence type="predicted"/>
<dbReference type="InterPro" id="IPR036380">
    <property type="entry name" value="Isochorismatase-like_sf"/>
</dbReference>
<comment type="caution">
    <text evidence="4">The sequence shown here is derived from an EMBL/GenBank/DDBJ whole genome shotgun (WGS) entry which is preliminary data.</text>
</comment>
<dbReference type="RefSeq" id="WP_043146598.1">
    <property type="nucleotide sequence ID" value="NZ_JSUQ01000031.1"/>
</dbReference>
<dbReference type="InterPro" id="IPR050272">
    <property type="entry name" value="Isochorismatase-like_hydrls"/>
</dbReference>
<evidence type="ECO:0000313" key="5">
    <source>
        <dbReference type="Proteomes" id="UP000030960"/>
    </source>
</evidence>
<dbReference type="Pfam" id="PF00857">
    <property type="entry name" value="Isochorismatase"/>
    <property type="match status" value="1"/>
</dbReference>
<dbReference type="SUPFAM" id="SSF52499">
    <property type="entry name" value="Isochorismatase-like hydrolases"/>
    <property type="match status" value="1"/>
</dbReference>
<evidence type="ECO:0000256" key="2">
    <source>
        <dbReference type="SAM" id="MobiDB-lite"/>
    </source>
</evidence>
<sequence>MSSLDYTYENLEKVVPRHFFGSPNNIFENGLDPKKTMLLALDIQKLIVDPDGAGHVPSVGGAPAGTDTVQPCINTIEAARKVGIPVVYSLWGLRGDGRDTGNAGPKWPPFKCGTPESPGSWGNRDAALDDRIKPREDEIVFQKHRFSSFYNTPLDEWMREDGRDTLVICGVTSANCMHATALDGWNKNYNIVGLADTTTAVPNMLEDVPLGYGQHWEALRNIQMNYGDVRTSLEFMEMLGLNSKDFAKAS</sequence>
<gene>
    <name evidence="4" type="ORF">OA50_05367</name>
</gene>
<dbReference type="Gene3D" id="3.40.50.850">
    <property type="entry name" value="Isochorismatase-like"/>
    <property type="match status" value="1"/>
</dbReference>
<dbReference type="PATRIC" id="fig|1515334.3.peg.5376"/>
<dbReference type="OrthoDB" id="7500697at2"/>
<dbReference type="AlphaFoldDB" id="A0A0B3S0M7"/>
<evidence type="ECO:0000259" key="3">
    <source>
        <dbReference type="Pfam" id="PF00857"/>
    </source>
</evidence>
<dbReference type="PANTHER" id="PTHR43540">
    <property type="entry name" value="PEROXYUREIDOACRYLATE/UREIDOACRYLATE AMIDOHYDROLASE-RELATED"/>
    <property type="match status" value="1"/>
</dbReference>
<keyword evidence="1 4" id="KW-0378">Hydrolase</keyword>
<dbReference type="Proteomes" id="UP000030960">
    <property type="component" value="Unassembled WGS sequence"/>
</dbReference>
<dbReference type="InterPro" id="IPR000868">
    <property type="entry name" value="Isochorismatase-like_dom"/>
</dbReference>
<feature type="region of interest" description="Disordered" evidence="2">
    <location>
        <begin position="102"/>
        <end position="124"/>
    </location>
</feature>
<dbReference type="EMBL" id="JSUQ01000031">
    <property type="protein sequence ID" value="KHQ50136.1"/>
    <property type="molecule type" value="Genomic_DNA"/>
</dbReference>
<organism evidence="4 5">
    <name type="scientific">Mameliella alba</name>
    <dbReference type="NCBI Taxonomy" id="561184"/>
    <lineage>
        <taxon>Bacteria</taxon>
        <taxon>Pseudomonadati</taxon>
        <taxon>Pseudomonadota</taxon>
        <taxon>Alphaproteobacteria</taxon>
        <taxon>Rhodobacterales</taxon>
        <taxon>Roseobacteraceae</taxon>
        <taxon>Mameliella</taxon>
    </lineage>
</organism>
<evidence type="ECO:0000313" key="4">
    <source>
        <dbReference type="EMBL" id="KHQ50136.1"/>
    </source>
</evidence>
<feature type="domain" description="Isochorismatase-like" evidence="3">
    <location>
        <begin position="36"/>
        <end position="202"/>
    </location>
</feature>
<dbReference type="GO" id="GO:0016787">
    <property type="term" value="F:hydrolase activity"/>
    <property type="evidence" value="ECO:0007669"/>
    <property type="project" value="UniProtKB-KW"/>
</dbReference>
<dbReference type="CDD" id="cd00431">
    <property type="entry name" value="cysteine_hydrolases"/>
    <property type="match status" value="1"/>
</dbReference>
<name>A0A0B3S0M7_9RHOB</name>
<evidence type="ECO:0000256" key="1">
    <source>
        <dbReference type="ARBA" id="ARBA00022801"/>
    </source>
</evidence>
<dbReference type="PANTHER" id="PTHR43540:SF6">
    <property type="entry name" value="ISOCHORISMATASE-LIKE DOMAIN-CONTAINING PROTEIN"/>
    <property type="match status" value="1"/>
</dbReference>
<reference evidence="4 5" key="1">
    <citation type="submission" date="2014-10" db="EMBL/GenBank/DDBJ databases">
        <title>Genome sequence of Ponticoccus sp. strain UMTAT08 isolated from clonal culture of toxic dinoflagellate Alexandrium tamiyavanichii.</title>
        <authorList>
            <person name="Gan H.Y."/>
            <person name="Muhd D.-D."/>
            <person name="Mohd Noor M.E."/>
            <person name="Yeong Y.S."/>
            <person name="Usup G."/>
        </authorList>
    </citation>
    <scope>NUCLEOTIDE SEQUENCE [LARGE SCALE GENOMIC DNA]</scope>
    <source>
        <strain evidence="4 5">UMTAT08</strain>
    </source>
</reference>
<keyword evidence="5" id="KW-1185">Reference proteome</keyword>